<feature type="domain" description="PLD phosphodiesterase" evidence="10">
    <location>
        <begin position="357"/>
        <end position="384"/>
    </location>
</feature>
<evidence type="ECO:0000259" key="10">
    <source>
        <dbReference type="PROSITE" id="PS50035"/>
    </source>
</evidence>
<evidence type="ECO:0000313" key="11">
    <source>
        <dbReference type="EMBL" id="MFD1746755.1"/>
    </source>
</evidence>
<comment type="caution">
    <text evidence="11">The sequence shown here is derived from an EMBL/GenBank/DDBJ whole genome shotgun (WGS) entry which is preliminary data.</text>
</comment>
<keyword evidence="12" id="KW-1185">Reference proteome</keyword>
<dbReference type="CDD" id="cd09140">
    <property type="entry name" value="PLDc_vPLD1_2_like_bac_1"/>
    <property type="match status" value="1"/>
</dbReference>
<evidence type="ECO:0000256" key="3">
    <source>
        <dbReference type="ARBA" id="ARBA00004613"/>
    </source>
</evidence>
<keyword evidence="5" id="KW-0964">Secreted</keyword>
<evidence type="ECO:0000256" key="6">
    <source>
        <dbReference type="ARBA" id="ARBA00022737"/>
    </source>
</evidence>
<accession>A0ABW4M5Y1</accession>
<dbReference type="InterPro" id="IPR025202">
    <property type="entry name" value="PLD-like_dom"/>
</dbReference>
<evidence type="ECO:0000313" key="12">
    <source>
        <dbReference type="Proteomes" id="UP001597322"/>
    </source>
</evidence>
<name>A0ABW4M5Y1_9HYPH</name>
<gene>
    <name evidence="11" type="ORF">ACFSE1_14870</name>
</gene>
<evidence type="ECO:0000256" key="8">
    <source>
        <dbReference type="ARBA" id="ARBA00023098"/>
    </source>
</evidence>
<protein>
    <recommendedName>
        <fullName evidence="4">Phospholipase D</fullName>
    </recommendedName>
    <alternativeName>
        <fullName evidence="9">Choline phosphatase</fullName>
    </alternativeName>
</protein>
<keyword evidence="7" id="KW-0378">Hydrolase</keyword>
<comment type="function">
    <text evidence="2">Could be a virulence factor.</text>
</comment>
<dbReference type="SMART" id="SM00155">
    <property type="entry name" value="PLDc"/>
    <property type="match status" value="2"/>
</dbReference>
<dbReference type="Gene3D" id="3.30.870.10">
    <property type="entry name" value="Endonuclease Chain A"/>
    <property type="match status" value="2"/>
</dbReference>
<dbReference type="PANTHER" id="PTHR18896">
    <property type="entry name" value="PHOSPHOLIPASE D"/>
    <property type="match status" value="1"/>
</dbReference>
<dbReference type="PANTHER" id="PTHR18896:SF76">
    <property type="entry name" value="PHOSPHOLIPASE"/>
    <property type="match status" value="1"/>
</dbReference>
<sequence>MDLSSKATVSEEQMRADIIRPGRNAWRSSRCDRAAFLVDGADYYRRLEQVLLKARKSIFIVGWDFNPNIRLRPEIPGSPTLGQILRQRVDTQNDLKVYILVWGMGPIYSGKSLKLFKKSGWNDHSRITMEFDFRHPVRASHHQKMVCVDDAVAFLGGIDLTARRWDDRRHALPNPLRCSPDGTCYGPVHDVQSIVSGEAAKMVGDACRKRWKWARKESLQPVSGEPDALWPQDLAPALTHCTAALALTEPLRWNGRKGRREAIQLTHDALHAAKRHIYLESQYLASFNVARTIIDRLQEANGPEVVILVTRESHGFLEKVMMGHNRTRLLRRLKRHDRYGRLRVFYAVTQDEEDKEREIVVHAKVVIIDDRFVRVGSSNLNNRSEGLDTESDLAFEPADAANRQAIVRFRNDLIAEHLETTPEIVAQTLDETGSLIRTIDLLNVKPRGLRQFDVDVLNGETDSLVGTSLVDPRRPFWPYRQLKVGTRWALSRLMRSFT</sequence>
<keyword evidence="6" id="KW-0677">Repeat</keyword>
<organism evidence="11 12">
    <name type="scientific">Rhizobium helianthi</name>
    <dbReference type="NCBI Taxonomy" id="1132695"/>
    <lineage>
        <taxon>Bacteria</taxon>
        <taxon>Pseudomonadati</taxon>
        <taxon>Pseudomonadota</taxon>
        <taxon>Alphaproteobacteria</taxon>
        <taxon>Hyphomicrobiales</taxon>
        <taxon>Rhizobiaceae</taxon>
        <taxon>Rhizobium/Agrobacterium group</taxon>
        <taxon>Rhizobium</taxon>
    </lineage>
</organism>
<comment type="catalytic activity">
    <reaction evidence="1">
        <text>a 1,2-diacyl-sn-glycero-3-phosphocholine + H2O = a 1,2-diacyl-sn-glycero-3-phosphate + choline + H(+)</text>
        <dbReference type="Rhea" id="RHEA:14445"/>
        <dbReference type="ChEBI" id="CHEBI:15354"/>
        <dbReference type="ChEBI" id="CHEBI:15377"/>
        <dbReference type="ChEBI" id="CHEBI:15378"/>
        <dbReference type="ChEBI" id="CHEBI:57643"/>
        <dbReference type="ChEBI" id="CHEBI:58608"/>
        <dbReference type="EC" id="3.1.4.4"/>
    </reaction>
</comment>
<evidence type="ECO:0000256" key="4">
    <source>
        <dbReference type="ARBA" id="ARBA00018392"/>
    </source>
</evidence>
<keyword evidence="8" id="KW-0443">Lipid metabolism</keyword>
<evidence type="ECO:0000256" key="2">
    <source>
        <dbReference type="ARBA" id="ARBA00003145"/>
    </source>
</evidence>
<evidence type="ECO:0000256" key="9">
    <source>
        <dbReference type="ARBA" id="ARBA00029594"/>
    </source>
</evidence>
<comment type="subcellular location">
    <subcellularLocation>
        <location evidence="3">Secreted</location>
    </subcellularLocation>
</comment>
<evidence type="ECO:0000256" key="1">
    <source>
        <dbReference type="ARBA" id="ARBA00000798"/>
    </source>
</evidence>
<evidence type="ECO:0000256" key="5">
    <source>
        <dbReference type="ARBA" id="ARBA00022525"/>
    </source>
</evidence>
<dbReference type="InterPro" id="IPR001736">
    <property type="entry name" value="PLipase_D/transphosphatidylase"/>
</dbReference>
<dbReference type="InterPro" id="IPR015679">
    <property type="entry name" value="PLipase_D_fam"/>
</dbReference>
<dbReference type="Proteomes" id="UP001597322">
    <property type="component" value="Unassembled WGS sequence"/>
</dbReference>
<dbReference type="SUPFAM" id="SSF56024">
    <property type="entry name" value="Phospholipase D/nuclease"/>
    <property type="match status" value="2"/>
</dbReference>
<dbReference type="RefSeq" id="WP_377402961.1">
    <property type="nucleotide sequence ID" value="NZ_JBHUEQ010000026.1"/>
</dbReference>
<dbReference type="Pfam" id="PF00614">
    <property type="entry name" value="PLDc"/>
    <property type="match status" value="1"/>
</dbReference>
<proteinExistence type="predicted"/>
<reference evidence="12" key="1">
    <citation type="journal article" date="2019" name="Int. J. Syst. Evol. Microbiol.">
        <title>The Global Catalogue of Microorganisms (GCM) 10K type strain sequencing project: providing services to taxonomists for standard genome sequencing and annotation.</title>
        <authorList>
            <consortium name="The Broad Institute Genomics Platform"/>
            <consortium name="The Broad Institute Genome Sequencing Center for Infectious Disease"/>
            <person name="Wu L."/>
            <person name="Ma J."/>
        </authorList>
    </citation>
    <scope>NUCLEOTIDE SEQUENCE [LARGE SCALE GENOMIC DNA]</scope>
    <source>
        <strain evidence="12">CG52</strain>
    </source>
</reference>
<feature type="domain" description="PLD phosphodiesterase" evidence="10">
    <location>
        <begin position="137"/>
        <end position="164"/>
    </location>
</feature>
<dbReference type="EMBL" id="JBHUEQ010000026">
    <property type="protein sequence ID" value="MFD1746755.1"/>
    <property type="molecule type" value="Genomic_DNA"/>
</dbReference>
<evidence type="ECO:0000256" key="7">
    <source>
        <dbReference type="ARBA" id="ARBA00022801"/>
    </source>
</evidence>
<dbReference type="Pfam" id="PF13091">
    <property type="entry name" value="PLDc_2"/>
    <property type="match status" value="1"/>
</dbReference>
<dbReference type="PROSITE" id="PS50035">
    <property type="entry name" value="PLD"/>
    <property type="match status" value="2"/>
</dbReference>
<dbReference type="CDD" id="cd09143">
    <property type="entry name" value="PLDc_vPLD1_2_like_bac_2"/>
    <property type="match status" value="1"/>
</dbReference>